<proteinExistence type="predicted"/>
<sequence>MWWFVIGYVIGHIGFMLGSMPILAVGGALFLYGAYVVVYGKPREE</sequence>
<protein>
    <submittedName>
        <fullName evidence="2">Uncharacterized protein</fullName>
    </submittedName>
</protein>
<dbReference type="EMBL" id="FOAA01000019">
    <property type="protein sequence ID" value="SEL52380.1"/>
    <property type="molecule type" value="Genomic_DNA"/>
</dbReference>
<evidence type="ECO:0000313" key="3">
    <source>
        <dbReference type="Proteomes" id="UP000199256"/>
    </source>
</evidence>
<keyword evidence="1" id="KW-0472">Membrane</keyword>
<evidence type="ECO:0000256" key="1">
    <source>
        <dbReference type="SAM" id="Phobius"/>
    </source>
</evidence>
<dbReference type="AlphaFoldDB" id="A0A1H7QWK0"/>
<organism evidence="2 3">
    <name type="scientific">Ectothiorhodospira marina</name>
    <dbReference type="NCBI Taxonomy" id="1396821"/>
    <lineage>
        <taxon>Bacteria</taxon>
        <taxon>Pseudomonadati</taxon>
        <taxon>Pseudomonadota</taxon>
        <taxon>Gammaproteobacteria</taxon>
        <taxon>Chromatiales</taxon>
        <taxon>Ectothiorhodospiraceae</taxon>
        <taxon>Ectothiorhodospira</taxon>
    </lineage>
</organism>
<keyword evidence="1" id="KW-1133">Transmembrane helix</keyword>
<keyword evidence="1" id="KW-0812">Transmembrane</keyword>
<feature type="transmembrane region" description="Helical" evidence="1">
    <location>
        <begin position="6"/>
        <end position="39"/>
    </location>
</feature>
<name>A0A1H7QWK0_9GAMM</name>
<evidence type="ECO:0000313" key="2">
    <source>
        <dbReference type="EMBL" id="SEL52380.1"/>
    </source>
</evidence>
<keyword evidence="3" id="KW-1185">Reference proteome</keyword>
<dbReference type="RefSeq" id="WP_177169977.1">
    <property type="nucleotide sequence ID" value="NZ_FOAA01000019.1"/>
</dbReference>
<accession>A0A1H7QWK0</accession>
<reference evidence="3" key="1">
    <citation type="submission" date="2016-10" db="EMBL/GenBank/DDBJ databases">
        <authorList>
            <person name="Varghese N."/>
            <person name="Submissions S."/>
        </authorList>
    </citation>
    <scope>NUCLEOTIDE SEQUENCE [LARGE SCALE GENOMIC DNA]</scope>
    <source>
        <strain evidence="3">DSM 241</strain>
    </source>
</reference>
<dbReference type="Proteomes" id="UP000199256">
    <property type="component" value="Unassembled WGS sequence"/>
</dbReference>
<gene>
    <name evidence="2" type="ORF">SAMN05444515_11951</name>
</gene>